<dbReference type="InterPro" id="IPR043502">
    <property type="entry name" value="DNA/RNA_pol_sf"/>
</dbReference>
<accession>A0A6G0X3R5</accession>
<dbReference type="InterPro" id="IPR002156">
    <property type="entry name" value="RNaseH_domain"/>
</dbReference>
<dbReference type="PANTHER" id="PTHR33064">
    <property type="entry name" value="POL PROTEIN"/>
    <property type="match status" value="1"/>
</dbReference>
<dbReference type="InterPro" id="IPR000477">
    <property type="entry name" value="RT_dom"/>
</dbReference>
<dbReference type="InterPro" id="IPR034122">
    <property type="entry name" value="Retropepsin-like_bacterial"/>
</dbReference>
<name>A0A6G0X3R5_9STRA</name>
<dbReference type="Gene3D" id="3.30.420.10">
    <property type="entry name" value="Ribonuclease H-like superfamily/Ribonuclease H"/>
    <property type="match status" value="1"/>
</dbReference>
<dbReference type="Pfam" id="PF13456">
    <property type="entry name" value="RVT_3"/>
    <property type="match status" value="1"/>
</dbReference>
<dbReference type="VEuPathDB" id="FungiDB:AeMF1_020474"/>
<evidence type="ECO:0000256" key="1">
    <source>
        <dbReference type="ARBA" id="ARBA00023172"/>
    </source>
</evidence>
<dbReference type="AlphaFoldDB" id="A0A6G0X3R5"/>
<dbReference type="VEuPathDB" id="FungiDB:AeMF1_014340"/>
<dbReference type="GO" id="GO:0004523">
    <property type="term" value="F:RNA-DNA hybrid ribonuclease activity"/>
    <property type="evidence" value="ECO:0007669"/>
    <property type="project" value="InterPro"/>
</dbReference>
<dbReference type="InterPro" id="IPR051320">
    <property type="entry name" value="Viral_Replic_Matur_Polypro"/>
</dbReference>
<feature type="domain" description="Reverse transcriptase" evidence="3">
    <location>
        <begin position="583"/>
        <end position="772"/>
    </location>
</feature>
<dbReference type="VEuPathDB" id="FungiDB:AeMF1_006574"/>
<dbReference type="Gene3D" id="3.10.10.10">
    <property type="entry name" value="HIV Type 1 Reverse Transcriptase, subunit A, domain 1"/>
    <property type="match status" value="1"/>
</dbReference>
<dbReference type="Gene3D" id="3.30.70.270">
    <property type="match status" value="2"/>
</dbReference>
<dbReference type="GO" id="GO:0006310">
    <property type="term" value="P:DNA recombination"/>
    <property type="evidence" value="ECO:0007669"/>
    <property type="project" value="UniProtKB-KW"/>
</dbReference>
<feature type="region of interest" description="Disordered" evidence="2">
    <location>
        <begin position="1202"/>
        <end position="1227"/>
    </location>
</feature>
<keyword evidence="7" id="KW-1185">Reference proteome</keyword>
<dbReference type="EMBL" id="VJMJ01000111">
    <property type="protein sequence ID" value="KAF0734553.1"/>
    <property type="molecule type" value="Genomic_DNA"/>
</dbReference>
<evidence type="ECO:0000259" key="3">
    <source>
        <dbReference type="Pfam" id="PF00078"/>
    </source>
</evidence>
<dbReference type="InterPro" id="IPR041577">
    <property type="entry name" value="RT_RNaseH_2"/>
</dbReference>
<organism evidence="6 7">
    <name type="scientific">Aphanomyces euteiches</name>
    <dbReference type="NCBI Taxonomy" id="100861"/>
    <lineage>
        <taxon>Eukaryota</taxon>
        <taxon>Sar</taxon>
        <taxon>Stramenopiles</taxon>
        <taxon>Oomycota</taxon>
        <taxon>Saprolegniomycetes</taxon>
        <taxon>Saprolegniales</taxon>
        <taxon>Verrucalvaceae</taxon>
        <taxon>Aphanomyces</taxon>
    </lineage>
</organism>
<comment type="caution">
    <text evidence="6">The sequence shown here is derived from an EMBL/GenBank/DDBJ whole genome shotgun (WGS) entry which is preliminary data.</text>
</comment>
<proteinExistence type="predicted"/>
<dbReference type="InterPro" id="IPR021109">
    <property type="entry name" value="Peptidase_aspartic_dom_sf"/>
</dbReference>
<protein>
    <submittedName>
        <fullName evidence="6">Uncharacterized protein</fullName>
    </submittedName>
</protein>
<evidence type="ECO:0000313" key="7">
    <source>
        <dbReference type="Proteomes" id="UP000481153"/>
    </source>
</evidence>
<dbReference type="Pfam" id="PF17919">
    <property type="entry name" value="RT_RNaseH_2"/>
    <property type="match status" value="1"/>
</dbReference>
<dbReference type="SUPFAM" id="SSF56672">
    <property type="entry name" value="DNA/RNA polymerases"/>
    <property type="match status" value="1"/>
</dbReference>
<evidence type="ECO:0000313" key="6">
    <source>
        <dbReference type="EMBL" id="KAF0734553.1"/>
    </source>
</evidence>
<dbReference type="VEuPathDB" id="FungiDB:AeMF1_020839"/>
<dbReference type="GO" id="GO:0003676">
    <property type="term" value="F:nucleic acid binding"/>
    <property type="evidence" value="ECO:0007669"/>
    <property type="project" value="InterPro"/>
</dbReference>
<feature type="domain" description="Reverse transcriptase/retrotransposon-derived protein RNase H-like" evidence="5">
    <location>
        <begin position="843"/>
        <end position="935"/>
    </location>
</feature>
<dbReference type="InterPro" id="IPR036397">
    <property type="entry name" value="RNaseH_sf"/>
</dbReference>
<dbReference type="SUPFAM" id="SSF53098">
    <property type="entry name" value="Ribonuclease H-like"/>
    <property type="match status" value="1"/>
</dbReference>
<dbReference type="SUPFAM" id="SSF50630">
    <property type="entry name" value="Acid proteases"/>
    <property type="match status" value="1"/>
</dbReference>
<dbReference type="Pfam" id="PF00078">
    <property type="entry name" value="RVT_1"/>
    <property type="match status" value="1"/>
</dbReference>
<feature type="domain" description="RNase H type-1" evidence="4">
    <location>
        <begin position="1034"/>
        <end position="1155"/>
    </location>
</feature>
<dbReference type="Pfam" id="PF13975">
    <property type="entry name" value="gag-asp_proteas"/>
    <property type="match status" value="1"/>
</dbReference>
<evidence type="ECO:0000256" key="2">
    <source>
        <dbReference type="SAM" id="MobiDB-lite"/>
    </source>
</evidence>
<gene>
    <name evidence="6" type="ORF">Ae201684_008795</name>
</gene>
<evidence type="ECO:0000259" key="5">
    <source>
        <dbReference type="Pfam" id="PF17919"/>
    </source>
</evidence>
<keyword evidence="1" id="KW-0233">DNA recombination</keyword>
<dbReference type="CDD" id="cd05483">
    <property type="entry name" value="retropepsin_like_bacteria"/>
    <property type="match status" value="1"/>
</dbReference>
<dbReference type="Gene3D" id="2.40.70.10">
    <property type="entry name" value="Acid Proteases"/>
    <property type="match status" value="1"/>
</dbReference>
<dbReference type="CDD" id="cd01647">
    <property type="entry name" value="RT_LTR"/>
    <property type="match status" value="1"/>
</dbReference>
<dbReference type="Proteomes" id="UP000481153">
    <property type="component" value="Unassembled WGS sequence"/>
</dbReference>
<reference evidence="6 7" key="1">
    <citation type="submission" date="2019-07" db="EMBL/GenBank/DDBJ databases">
        <title>Genomics analysis of Aphanomyces spp. identifies a new class of oomycete effector associated with host adaptation.</title>
        <authorList>
            <person name="Gaulin E."/>
        </authorList>
    </citation>
    <scope>NUCLEOTIDE SEQUENCE [LARGE SCALE GENOMIC DNA]</scope>
    <source>
        <strain evidence="6 7">ATCC 201684</strain>
    </source>
</reference>
<dbReference type="InterPro" id="IPR012337">
    <property type="entry name" value="RNaseH-like_sf"/>
</dbReference>
<sequence length="1227" mass="136196">MALDGYEERLRASVRLLASKLASTATPPVISEESDTNSLSTPTPVIWNISSPSPTIAPQVFFANEDSATMPQQLSLLAGERLGFWRTSEVDHEAHCQAFLDAKILNEPAVVLADTGANMSVLHTRFAKRLGLRVDASTKTGIDGFGNGSATTAGTVPIKLTIGDGLTYLFTIAVCDFGPVGFHAILGMDFLEKAGMIIDTVKREIQLPDDNWIPLVLQPIKYRRGRVDTVKTPRQIQLQPGDSVCIKLPSPRPGLTNSPEFWVQRGVRWVTTAIVDDSGTSRSYRVTNVGNSLLVLPPHSVVGAISAPGDRPNDHTMVRTNSLRYKEWKAAAYEGSYSTRYQRMRDQVMAGDCPEMPYTDRPPRAPPEALLTQSGIRRLTQTEADTRPGDVDTRKDFTGRDGHEAVLVDDNTKQESNFSYFVTEHHQGLPPPSIFTLQAPRPDLDQRTLPLEVVIREGVDLTSEEMESQLALIPEIPPQVPFDMDQLDYGEVGQSEEERQEMRKVLDKYKAYFIRSGNGLPPPARGTVCDIDVGSAKPIAHRPRRVRPEHLQKLFELLRGLLSYGLITFSNSQCASPIVIVLKKGGSDIRLCIDYRGINDLQELMRPPMPTLDAMLSGFHAVQWLLSLDNASGFWVVRATKRARLISAFICPLGHFEWTRMGQGLKNAPMIYQRMITNALYGFVDLPPGMNEVDEDGEPRDMFQIGHVRDASSMPAPANRPSFVDDISDGADSWTGVVDLTDRILQRLTYFNISISALKSKFGKTVVDILGHLISREGIHAKPRGLHQVLQMPFPKSLRAMQSFLGSINFYSRFNENYSIKASCLYEISDDQLRQGSVSSAALAAFGELKRAYASTPVLKHANPNLPFHVLLYVTNWAISATLCQEHDGLLHPVRFCGRVLKGGEPRYKHWEREILALLHVLKVCLYELRSNSLTVYSKHAIINWIRKDKQGRTDHLSWAAMLSPWTLQVLDSSNLQGLDGIPMLLASSLCPPSDSTMDDLTLYAPLKSTRSLTPVQQSLPRFTAEESAVIATFDGSIKFSERAGGFGAILWQLPEWTILWAGYGVVTDTTVNGAEYAGLLAVLSVAIRLHLTSVRVFGDSRLVIQQVLNRMRCTKPHLQTLLAEVHTLNNQLASPSFHHVKRVWNGAADYLASQGLTDRTTGEVTDSSTLDLLRSLNWLPHLVHDTRFPLPEHLQYLAQPDSTAASSRSRGGVVYKPGDTPHQFLL</sequence>
<dbReference type="PANTHER" id="PTHR33064:SF37">
    <property type="entry name" value="RIBONUCLEASE H"/>
    <property type="match status" value="1"/>
</dbReference>
<dbReference type="InterPro" id="IPR043128">
    <property type="entry name" value="Rev_trsase/Diguanyl_cyclase"/>
</dbReference>
<evidence type="ECO:0000259" key="4">
    <source>
        <dbReference type="Pfam" id="PF13456"/>
    </source>
</evidence>